<evidence type="ECO:0000313" key="2">
    <source>
        <dbReference type="Proteomes" id="UP000192521"/>
    </source>
</evidence>
<sequence>MFFAIFAQGSAHNPHVLRVRSGCSALSVSKLAAAKTPDVPISNFQKIASPLYQRALHHDRHQGVLR</sequence>
<proteinExistence type="predicted"/>
<dbReference type="Proteomes" id="UP000192521">
    <property type="component" value="Unassembled WGS sequence"/>
</dbReference>
<accession>A0ABX3UI76</accession>
<keyword evidence="2" id="KW-1185">Reference proteome</keyword>
<organism evidence="1 2">
    <name type="scientific">Kluyvera intermedia</name>
    <name type="common">Enterobacter intermedius</name>
    <dbReference type="NCBI Taxonomy" id="61648"/>
    <lineage>
        <taxon>Bacteria</taxon>
        <taxon>Pseudomonadati</taxon>
        <taxon>Pseudomonadota</taxon>
        <taxon>Gammaproteobacteria</taxon>
        <taxon>Enterobacterales</taxon>
        <taxon>Enterobacteriaceae</taxon>
        <taxon>Kluyvera</taxon>
    </lineage>
</organism>
<name>A0ABX3UI76_KLUIN</name>
<reference evidence="1 2" key="1">
    <citation type="submission" date="2017-02" db="EMBL/GenBank/DDBJ databases">
        <title>Draft genome sequence of a Kluyvera intermedia isolate from a patient with a pancreatic abscess.</title>
        <authorList>
            <person name="Thele R."/>
        </authorList>
    </citation>
    <scope>NUCLEOTIDE SEQUENCE [LARGE SCALE GENOMIC DNA]</scope>
    <source>
        <strain evidence="1 2">FOSA7093</strain>
    </source>
</reference>
<dbReference type="EMBL" id="MWPR01000007">
    <property type="protein sequence ID" value="ORJ51207.1"/>
    <property type="molecule type" value="Genomic_DNA"/>
</dbReference>
<gene>
    <name evidence="1" type="ORF">B2M27_06330</name>
</gene>
<protein>
    <recommendedName>
        <fullName evidence="3">L-asparaginase</fullName>
    </recommendedName>
</protein>
<evidence type="ECO:0000313" key="1">
    <source>
        <dbReference type="EMBL" id="ORJ51207.1"/>
    </source>
</evidence>
<evidence type="ECO:0008006" key="3">
    <source>
        <dbReference type="Google" id="ProtNLM"/>
    </source>
</evidence>
<comment type="caution">
    <text evidence="1">The sequence shown here is derived from an EMBL/GenBank/DDBJ whole genome shotgun (WGS) entry which is preliminary data.</text>
</comment>